<sequence length="123" mass="13001">MDSRTATSTPQPQPPAKHPPQPPPPPPPPPPSSESVRAVAGSVSGHGSGNNNPPRPPSTESYALGRFADSAPDDGSVNERLAFLSIPGYTMGERGGNGEMADRKRDGKRKAKRALRDFNAKYC</sequence>
<evidence type="ECO:0000313" key="2">
    <source>
        <dbReference type="EMBL" id="KPM34607.1"/>
    </source>
</evidence>
<feature type="compositionally biased region" description="Basic and acidic residues" evidence="1">
    <location>
        <begin position="114"/>
        <end position="123"/>
    </location>
</feature>
<comment type="caution">
    <text evidence="2">The sequence shown here is derived from an EMBL/GenBank/DDBJ whole genome shotgun (WGS) entry which is preliminary data.</text>
</comment>
<dbReference type="Proteomes" id="UP000050424">
    <property type="component" value="Unassembled WGS sequence"/>
</dbReference>
<feature type="region of interest" description="Disordered" evidence="1">
    <location>
        <begin position="1"/>
        <end position="76"/>
    </location>
</feature>
<organism evidence="2 3">
    <name type="scientific">Neonectria ditissima</name>
    <dbReference type="NCBI Taxonomy" id="78410"/>
    <lineage>
        <taxon>Eukaryota</taxon>
        <taxon>Fungi</taxon>
        <taxon>Dikarya</taxon>
        <taxon>Ascomycota</taxon>
        <taxon>Pezizomycotina</taxon>
        <taxon>Sordariomycetes</taxon>
        <taxon>Hypocreomycetidae</taxon>
        <taxon>Hypocreales</taxon>
        <taxon>Nectriaceae</taxon>
        <taxon>Neonectria</taxon>
    </lineage>
</organism>
<gene>
    <name evidence="2" type="ORF">AK830_g11969</name>
</gene>
<name>A0A0P7B1D8_9HYPO</name>
<protein>
    <submittedName>
        <fullName evidence="2">Uncharacterized protein</fullName>
    </submittedName>
</protein>
<proteinExistence type="predicted"/>
<feature type="compositionally biased region" description="Low complexity" evidence="1">
    <location>
        <begin position="33"/>
        <end position="52"/>
    </location>
</feature>
<reference evidence="2 3" key="1">
    <citation type="submission" date="2015-09" db="EMBL/GenBank/DDBJ databases">
        <title>Draft genome of a European isolate of the apple canker pathogen Neonectria ditissima.</title>
        <authorList>
            <person name="Gomez-Cortecero A."/>
            <person name="Harrison R.J."/>
            <person name="Armitage A.D."/>
        </authorList>
    </citation>
    <scope>NUCLEOTIDE SEQUENCE [LARGE SCALE GENOMIC DNA]</scope>
    <source>
        <strain evidence="2 3">R09/05</strain>
    </source>
</reference>
<evidence type="ECO:0000313" key="3">
    <source>
        <dbReference type="Proteomes" id="UP000050424"/>
    </source>
</evidence>
<feature type="region of interest" description="Disordered" evidence="1">
    <location>
        <begin position="88"/>
        <end position="123"/>
    </location>
</feature>
<dbReference type="EMBL" id="LKCW01000319">
    <property type="protein sequence ID" value="KPM34607.1"/>
    <property type="molecule type" value="Genomic_DNA"/>
</dbReference>
<evidence type="ECO:0000256" key="1">
    <source>
        <dbReference type="SAM" id="MobiDB-lite"/>
    </source>
</evidence>
<keyword evidence="3" id="KW-1185">Reference proteome</keyword>
<dbReference type="AlphaFoldDB" id="A0A0P7B1D8"/>
<accession>A0A0P7B1D8</accession>
<feature type="compositionally biased region" description="Pro residues" evidence="1">
    <location>
        <begin position="11"/>
        <end position="32"/>
    </location>
</feature>